<evidence type="ECO:0000313" key="1">
    <source>
        <dbReference type="EMBL" id="PPQ65471.1"/>
    </source>
</evidence>
<evidence type="ECO:0000313" key="2">
    <source>
        <dbReference type="Proteomes" id="UP000284706"/>
    </source>
</evidence>
<protein>
    <submittedName>
        <fullName evidence="1">Uncharacterized protein</fullName>
    </submittedName>
</protein>
<dbReference type="AlphaFoldDB" id="A0A409VGV1"/>
<proteinExistence type="predicted"/>
<reference evidence="1 2" key="1">
    <citation type="journal article" date="2018" name="Evol. Lett.">
        <title>Horizontal gene cluster transfer increased hallucinogenic mushroom diversity.</title>
        <authorList>
            <person name="Reynolds H.T."/>
            <person name="Vijayakumar V."/>
            <person name="Gluck-Thaler E."/>
            <person name="Korotkin H.B."/>
            <person name="Matheny P.B."/>
            <person name="Slot J.C."/>
        </authorList>
    </citation>
    <scope>NUCLEOTIDE SEQUENCE [LARGE SCALE GENOMIC DNA]</scope>
    <source>
        <strain evidence="1 2">SRW20</strain>
    </source>
</reference>
<comment type="caution">
    <text evidence="1">The sequence shown here is derived from an EMBL/GenBank/DDBJ whole genome shotgun (WGS) entry which is preliminary data.</text>
</comment>
<organism evidence="1 2">
    <name type="scientific">Gymnopilus dilepis</name>
    <dbReference type="NCBI Taxonomy" id="231916"/>
    <lineage>
        <taxon>Eukaryota</taxon>
        <taxon>Fungi</taxon>
        <taxon>Dikarya</taxon>
        <taxon>Basidiomycota</taxon>
        <taxon>Agaricomycotina</taxon>
        <taxon>Agaricomycetes</taxon>
        <taxon>Agaricomycetidae</taxon>
        <taxon>Agaricales</taxon>
        <taxon>Agaricineae</taxon>
        <taxon>Hymenogastraceae</taxon>
        <taxon>Gymnopilus</taxon>
    </lineage>
</organism>
<accession>A0A409VGV1</accession>
<dbReference type="InParanoid" id="A0A409VGV1"/>
<gene>
    <name evidence="1" type="ORF">CVT26_000111</name>
</gene>
<dbReference type="Proteomes" id="UP000284706">
    <property type="component" value="Unassembled WGS sequence"/>
</dbReference>
<dbReference type="EMBL" id="NHYE01005652">
    <property type="protein sequence ID" value="PPQ65471.1"/>
    <property type="molecule type" value="Genomic_DNA"/>
</dbReference>
<dbReference type="OrthoDB" id="2953592at2759"/>
<sequence>MSSQNPPPPTDLSITAIAGNIPEGFPATDLIKVLIRYIALDAAKFQRDVQTSTQVFSRSRVAYDAIQELMKKVDESTSIDFSSFDKYTTAIPPLERILLEYYANTPEDKARNHLPPTDGVDSAILFIDVWEADRQMLHKALNDLEVDTFKSLSTDAASRLAQDYRPSRNTDDSNALRALNNFFVSNKLTDRDIVNPRGKRLLTNVKTGLRAMMGSVTRSPPVENTMVLVIKTALISYIPFALVAASGTSPDWKEYLRSTPIWEAMESLVTHVELFARSPAPQGQVPSLSELEQEWENFKKLLLRRADEIIDLTEEMVLLLKLAAQIRRPLHGRSVQLIRMFFFLDDHSRDKKNNATSHRNDLKVAMNDSIDTLNQAKDAIKDVKKIALSDTDYQKQSEGLKGTLSKLGELFKQIGLSDQWPEREKGYDDAVKVDEEHLTLMRKRLGIVS</sequence>
<keyword evidence="2" id="KW-1185">Reference proteome</keyword>
<name>A0A409VGV1_9AGAR</name>